<dbReference type="SUPFAM" id="SSF55729">
    <property type="entry name" value="Acyl-CoA N-acyltransferases (Nat)"/>
    <property type="match status" value="1"/>
</dbReference>
<reference evidence="2 3" key="1">
    <citation type="submission" date="2022-10" db="EMBL/GenBank/DDBJ databases">
        <authorList>
            <person name="Xie J."/>
            <person name="Shen N."/>
        </authorList>
    </citation>
    <scope>NUCLEOTIDE SEQUENCE [LARGE SCALE GENOMIC DNA]</scope>
    <source>
        <strain evidence="2 3">DSM 41681</strain>
    </source>
</reference>
<dbReference type="RefSeq" id="WP_324774378.1">
    <property type="nucleotide sequence ID" value="NZ_BAAATS010000025.1"/>
</dbReference>
<evidence type="ECO:0000259" key="1">
    <source>
        <dbReference type="PROSITE" id="PS51186"/>
    </source>
</evidence>
<evidence type="ECO:0000313" key="3">
    <source>
        <dbReference type="Proteomes" id="UP001352223"/>
    </source>
</evidence>
<evidence type="ECO:0000313" key="2">
    <source>
        <dbReference type="EMBL" id="MEB3965791.1"/>
    </source>
</evidence>
<dbReference type="Pfam" id="PF13302">
    <property type="entry name" value="Acetyltransf_3"/>
    <property type="match status" value="1"/>
</dbReference>
<protein>
    <submittedName>
        <fullName evidence="2">GNAT family N-acetyltransferase</fullName>
    </submittedName>
</protein>
<feature type="domain" description="N-acetyltransferase" evidence="1">
    <location>
        <begin position="11"/>
        <end position="174"/>
    </location>
</feature>
<proteinExistence type="predicted"/>
<sequence>MDPVTLTTDRLQLRTFVPADIDEVCAAVQDPEIQRWVPVPSPYARVDAEYFVRRMVADGWRTDTEYTFALRTEEHGPVLGAISLHHPRAGTWEIGFWTAKEHRGRGYTTEAVLGLARWAFTDLACTRLEWRAEVGNVGSRTVAERAGFTIEGVLRSGLLNKEVLRDCWIGALLPSDLDLPCPLPYLPTPA</sequence>
<dbReference type="EMBL" id="JAOZYB010000337">
    <property type="protein sequence ID" value="MEB3965791.1"/>
    <property type="molecule type" value="Genomic_DNA"/>
</dbReference>
<dbReference type="InterPro" id="IPR016181">
    <property type="entry name" value="Acyl_CoA_acyltransferase"/>
</dbReference>
<dbReference type="InterPro" id="IPR051908">
    <property type="entry name" value="Ribosomal_N-acetyltransferase"/>
</dbReference>
<organism evidence="2 3">
    <name type="scientific">Streptomyces kunmingensis</name>
    <dbReference type="NCBI Taxonomy" id="68225"/>
    <lineage>
        <taxon>Bacteria</taxon>
        <taxon>Bacillati</taxon>
        <taxon>Actinomycetota</taxon>
        <taxon>Actinomycetes</taxon>
        <taxon>Kitasatosporales</taxon>
        <taxon>Streptomycetaceae</taxon>
        <taxon>Streptomyces</taxon>
    </lineage>
</organism>
<dbReference type="InterPro" id="IPR000182">
    <property type="entry name" value="GNAT_dom"/>
</dbReference>
<keyword evidence="3" id="KW-1185">Reference proteome</keyword>
<gene>
    <name evidence="2" type="ORF">OKJ48_37045</name>
</gene>
<dbReference type="Gene3D" id="3.40.630.30">
    <property type="match status" value="1"/>
</dbReference>
<name>A0ABU6CP92_9ACTN</name>
<comment type="caution">
    <text evidence="2">The sequence shown here is derived from an EMBL/GenBank/DDBJ whole genome shotgun (WGS) entry which is preliminary data.</text>
</comment>
<dbReference type="PANTHER" id="PTHR43441:SF10">
    <property type="entry name" value="ACETYLTRANSFERASE"/>
    <property type="match status" value="1"/>
</dbReference>
<dbReference type="PANTHER" id="PTHR43441">
    <property type="entry name" value="RIBOSOMAL-PROTEIN-SERINE ACETYLTRANSFERASE"/>
    <property type="match status" value="1"/>
</dbReference>
<accession>A0ABU6CP92</accession>
<dbReference type="Proteomes" id="UP001352223">
    <property type="component" value="Unassembled WGS sequence"/>
</dbReference>
<dbReference type="PROSITE" id="PS51186">
    <property type="entry name" value="GNAT"/>
    <property type="match status" value="1"/>
</dbReference>